<gene>
    <name evidence="8" type="ORF">C4N27_03775</name>
</gene>
<dbReference type="EMBL" id="PRLA01000002">
    <property type="protein sequence ID" value="RAW51607.1"/>
    <property type="molecule type" value="Genomic_DNA"/>
</dbReference>
<keyword evidence="4 8" id="KW-0418">Kinase</keyword>
<dbReference type="Pfam" id="PF00381">
    <property type="entry name" value="PTS-HPr"/>
    <property type="match status" value="1"/>
</dbReference>
<proteinExistence type="predicted"/>
<sequence length="639" mass="73148">MAVMGLGIKQGETITVTVEGDDETARNDRRRSFRAVFLCYAIKMTATRPLTHLIQGIIIEVWQSLSKSRSEKSMDHSHHDRTYKKSRFQQELEQSVSRKLISSLLLGCLLFCIAIAAVNALNQNARREDHLESVASTFHEVYNNTSAFLLDAGHTELFLSELRNDQDNLRYLISHYNVSALVEIQLILTDSKGNVRFTTFSEGEMNLHRQEFNSIAVDNACHLMRTVYTTVYHFRANSSEYVMLHPLYRDGEYQGAAAVYLNENDWTKLFSQYQYDAILTKSNGDVITCSNSSFLSQKNANKYLPADAAQYVRVNGNRYLRSSRSLENGTVLAYSFIYSPTNYSYLFVGLLLIVLLGLSWAAMFARIMHAMTEQMVKSVDTLVREIRIIRKEDPDHIIEIDTGDEIDEIAHQVNKMVRSIQELSQRNIALAEVNNRMEMQNLQAQINPHFIYNTLDNIRYLIPTDPQRAQQLIGRFIGILRYSINNTKHNVPVKDDLKYLQDYLVIQSTRFGANFSYEIDIDDACMEFIIPKLLLQPLLENSIKYGFQKKPCIHIRVRGWLGEDALYFTVEDNGGGVDETMLEQLRDILRSDEVNIEHNGLQNINRRIWLGYGGDSGLTIDSTEGEGFTVKLKLRLGGM</sequence>
<dbReference type="SMART" id="SM00304">
    <property type="entry name" value="HAMP"/>
    <property type="match status" value="1"/>
</dbReference>
<dbReference type="Proteomes" id="UP000250997">
    <property type="component" value="Unassembled WGS sequence"/>
</dbReference>
<keyword evidence="5" id="KW-0175">Coiled coil</keyword>
<dbReference type="InterPro" id="IPR003594">
    <property type="entry name" value="HATPase_dom"/>
</dbReference>
<keyword evidence="2" id="KW-0597">Phosphoprotein</keyword>
<evidence type="ECO:0000256" key="1">
    <source>
        <dbReference type="ARBA" id="ARBA00004370"/>
    </source>
</evidence>
<dbReference type="PANTHER" id="PTHR34220:SF7">
    <property type="entry name" value="SENSOR HISTIDINE KINASE YPDA"/>
    <property type="match status" value="1"/>
</dbReference>
<dbReference type="GO" id="GO:0000155">
    <property type="term" value="F:phosphorelay sensor kinase activity"/>
    <property type="evidence" value="ECO:0007669"/>
    <property type="project" value="InterPro"/>
</dbReference>
<dbReference type="Gene3D" id="3.30.565.10">
    <property type="entry name" value="Histidine kinase-like ATPase, C-terminal domain"/>
    <property type="match status" value="1"/>
</dbReference>
<dbReference type="Pfam" id="PF06580">
    <property type="entry name" value="His_kinase"/>
    <property type="match status" value="1"/>
</dbReference>
<feature type="transmembrane region" description="Helical" evidence="6">
    <location>
        <begin position="100"/>
        <end position="121"/>
    </location>
</feature>
<dbReference type="InterPro" id="IPR000032">
    <property type="entry name" value="HPr-like"/>
</dbReference>
<dbReference type="Gene3D" id="6.10.340.10">
    <property type="match status" value="1"/>
</dbReference>
<feature type="coiled-coil region" evidence="5">
    <location>
        <begin position="406"/>
        <end position="440"/>
    </location>
</feature>
<evidence type="ECO:0000259" key="7">
    <source>
        <dbReference type="PROSITE" id="PS50885"/>
    </source>
</evidence>
<keyword evidence="3" id="KW-0808">Transferase</keyword>
<evidence type="ECO:0000256" key="5">
    <source>
        <dbReference type="SAM" id="Coils"/>
    </source>
</evidence>
<dbReference type="InterPro" id="IPR050640">
    <property type="entry name" value="Bact_2-comp_sensor_kinase"/>
</dbReference>
<dbReference type="InterPro" id="IPR010559">
    <property type="entry name" value="Sig_transdc_His_kin_internal"/>
</dbReference>
<feature type="transmembrane region" description="Helical" evidence="6">
    <location>
        <begin position="343"/>
        <end position="365"/>
    </location>
</feature>
<dbReference type="AlphaFoldDB" id="A0AAX1QNV3"/>
<dbReference type="PROSITE" id="PS50885">
    <property type="entry name" value="HAMP"/>
    <property type="match status" value="1"/>
</dbReference>
<dbReference type="InterPro" id="IPR003660">
    <property type="entry name" value="HAMP_dom"/>
</dbReference>
<evidence type="ECO:0000313" key="8">
    <source>
        <dbReference type="EMBL" id="RAW51607.1"/>
    </source>
</evidence>
<organism evidence="8 9">
    <name type="scientific">Faecalibacterium prausnitzii</name>
    <dbReference type="NCBI Taxonomy" id="853"/>
    <lineage>
        <taxon>Bacteria</taxon>
        <taxon>Bacillati</taxon>
        <taxon>Bacillota</taxon>
        <taxon>Clostridia</taxon>
        <taxon>Eubacteriales</taxon>
        <taxon>Oscillospiraceae</taxon>
        <taxon>Faecalibacterium</taxon>
    </lineage>
</organism>
<feature type="domain" description="HAMP" evidence="7">
    <location>
        <begin position="373"/>
        <end position="425"/>
    </location>
</feature>
<keyword evidence="6" id="KW-0472">Membrane</keyword>
<comment type="caution">
    <text evidence="8">The sequence shown here is derived from an EMBL/GenBank/DDBJ whole genome shotgun (WGS) entry which is preliminary data.</text>
</comment>
<evidence type="ECO:0000256" key="6">
    <source>
        <dbReference type="SAM" id="Phobius"/>
    </source>
</evidence>
<dbReference type="PANTHER" id="PTHR34220">
    <property type="entry name" value="SENSOR HISTIDINE KINASE YPDA"/>
    <property type="match status" value="1"/>
</dbReference>
<protein>
    <submittedName>
        <fullName evidence="8">Two-component sensor histidine kinase</fullName>
    </submittedName>
</protein>
<dbReference type="Pfam" id="PF02518">
    <property type="entry name" value="HATPase_c"/>
    <property type="match status" value="1"/>
</dbReference>
<dbReference type="InterPro" id="IPR036890">
    <property type="entry name" value="HATPase_C_sf"/>
</dbReference>
<evidence type="ECO:0000313" key="9">
    <source>
        <dbReference type="Proteomes" id="UP000250997"/>
    </source>
</evidence>
<dbReference type="GO" id="GO:0016020">
    <property type="term" value="C:membrane"/>
    <property type="evidence" value="ECO:0007669"/>
    <property type="project" value="UniProtKB-SubCell"/>
</dbReference>
<keyword evidence="6" id="KW-0812">Transmembrane</keyword>
<keyword evidence="6" id="KW-1133">Transmembrane helix</keyword>
<evidence type="ECO:0000256" key="2">
    <source>
        <dbReference type="ARBA" id="ARBA00022553"/>
    </source>
</evidence>
<evidence type="ECO:0000256" key="4">
    <source>
        <dbReference type="ARBA" id="ARBA00022777"/>
    </source>
</evidence>
<dbReference type="CDD" id="cd06225">
    <property type="entry name" value="HAMP"/>
    <property type="match status" value="1"/>
</dbReference>
<dbReference type="SUPFAM" id="SSF55874">
    <property type="entry name" value="ATPase domain of HSP90 chaperone/DNA topoisomerase II/histidine kinase"/>
    <property type="match status" value="1"/>
</dbReference>
<accession>A0AAX1QNV3</accession>
<evidence type="ECO:0000256" key="3">
    <source>
        <dbReference type="ARBA" id="ARBA00022679"/>
    </source>
</evidence>
<name>A0AAX1QNV3_9FIRM</name>
<reference evidence="8 9" key="1">
    <citation type="submission" date="2018-02" db="EMBL/GenBank/DDBJ databases">
        <title>Complete genome sequencing of Faecalibacterium prausnitzii strains isolated from the human gut.</title>
        <authorList>
            <person name="Fitzgerald B.C."/>
            <person name="Shkoporov A.N."/>
            <person name="Ross P.R."/>
            <person name="Hill C."/>
        </authorList>
    </citation>
    <scope>NUCLEOTIDE SEQUENCE [LARGE SCALE GENOMIC DNA]</scope>
    <source>
        <strain evidence="8 9">APC942/18-1</strain>
    </source>
</reference>
<comment type="subcellular location">
    <subcellularLocation>
        <location evidence="1">Membrane</location>
    </subcellularLocation>
</comment>